<reference evidence="4 5" key="1">
    <citation type="submission" date="2015-09" db="EMBL/GenBank/DDBJ databases">
        <title>Genome sequencing project for genomic taxonomy and phylogenomics of Bacillus-like bacteria.</title>
        <authorList>
            <person name="Liu B."/>
            <person name="Wang J."/>
            <person name="Zhu Y."/>
            <person name="Liu G."/>
            <person name="Chen Q."/>
            <person name="Chen Z."/>
            <person name="Lan J."/>
            <person name="Che J."/>
            <person name="Ge C."/>
            <person name="Shi H."/>
            <person name="Pan Z."/>
            <person name="Liu X."/>
        </authorList>
    </citation>
    <scope>NUCLEOTIDE SEQUENCE [LARGE SCALE GENOMIC DNA]</scope>
    <source>
        <strain evidence="4 5">DSM 8552</strain>
    </source>
</reference>
<keyword evidence="5" id="KW-1185">Reference proteome</keyword>
<keyword evidence="4" id="KW-0378">Hydrolase</keyword>
<accession>A0ABR5N4X1</accession>
<dbReference type="PANTHER" id="PTHR33734:SF22">
    <property type="entry name" value="MEMBRANE-BOUND LYTIC MUREIN TRANSGLYCOSYLASE D"/>
    <property type="match status" value="1"/>
</dbReference>
<dbReference type="RefSeq" id="WP_055744541.1">
    <property type="nucleotide sequence ID" value="NZ_LJJB01000010.1"/>
</dbReference>
<protein>
    <submittedName>
        <fullName evidence="4">Glycosyl hydrolase</fullName>
    </submittedName>
</protein>
<organism evidence="4 5">
    <name type="scientific">Brevibacillus choshinensis</name>
    <dbReference type="NCBI Taxonomy" id="54911"/>
    <lineage>
        <taxon>Bacteria</taxon>
        <taxon>Bacillati</taxon>
        <taxon>Bacillota</taxon>
        <taxon>Bacilli</taxon>
        <taxon>Bacillales</taxon>
        <taxon>Paenibacillaceae</taxon>
        <taxon>Brevibacillus</taxon>
    </lineage>
</organism>
<proteinExistence type="predicted"/>
<feature type="compositionally biased region" description="Polar residues" evidence="1">
    <location>
        <begin position="177"/>
        <end position="186"/>
    </location>
</feature>
<name>A0ABR5N4X1_BRECH</name>
<evidence type="ECO:0000259" key="3">
    <source>
        <dbReference type="PROSITE" id="PS51782"/>
    </source>
</evidence>
<dbReference type="CDD" id="cd00118">
    <property type="entry name" value="LysM"/>
    <property type="match status" value="3"/>
</dbReference>
<dbReference type="PROSITE" id="PS51782">
    <property type="entry name" value="LYSM"/>
    <property type="match status" value="4"/>
</dbReference>
<dbReference type="Gene3D" id="3.10.350.10">
    <property type="entry name" value="LysM domain"/>
    <property type="match status" value="4"/>
</dbReference>
<evidence type="ECO:0000313" key="5">
    <source>
        <dbReference type="Proteomes" id="UP000051063"/>
    </source>
</evidence>
<dbReference type="GO" id="GO:0016787">
    <property type="term" value="F:hydrolase activity"/>
    <property type="evidence" value="ECO:0007669"/>
    <property type="project" value="UniProtKB-KW"/>
</dbReference>
<feature type="signal peptide" evidence="2">
    <location>
        <begin position="1"/>
        <end position="28"/>
    </location>
</feature>
<keyword evidence="2" id="KW-0732">Signal</keyword>
<dbReference type="Proteomes" id="UP000051063">
    <property type="component" value="Unassembled WGS sequence"/>
</dbReference>
<evidence type="ECO:0000256" key="2">
    <source>
        <dbReference type="SAM" id="SignalP"/>
    </source>
</evidence>
<evidence type="ECO:0000313" key="4">
    <source>
        <dbReference type="EMBL" id="KQL45482.1"/>
    </source>
</evidence>
<sequence length="397" mass="44230">MFRTTRWKRLAAQTSMIALLLPATSAFAQPISVVPGDTLGNLAYHYQVSVEQLKIANHLKTDMIQSGQSLYIPPRSEIYTVKSGDVLWKIAADHQTTIPTIMEINQRTSYDLFVGEKILVPTASATTTDRTYTVKSGDVLWKIASRYNVSIQSILDANRLTSTDLLIGQKLLIPKTTGQASNQTGSQKDKDTATPAKDATKPWVENTRYQVKQSDTPWTISIDHGIPMTELLQVNKLSENAELQIGQSLIIPVHHIPETSVKNSKYGEYLDWFEASQYLFPINAVATVTDFETGRSFQVKRTIGASHSDTEPLTAADTAKIKDIWGGDFSWSVRPVIVEVNGRRIAASMTSMPHSIEYITNNNFTGHFDIHFLNSLRHKDNSIDPDHQEAIKVATGR</sequence>
<feature type="domain" description="LysM" evidence="3">
    <location>
        <begin position="130"/>
        <end position="173"/>
    </location>
</feature>
<feature type="domain" description="LysM" evidence="3">
    <location>
        <begin position="29"/>
        <end position="72"/>
    </location>
</feature>
<dbReference type="InterPro" id="IPR036779">
    <property type="entry name" value="LysM_dom_sf"/>
</dbReference>
<dbReference type="EMBL" id="LJJB01000010">
    <property type="protein sequence ID" value="KQL45482.1"/>
    <property type="molecule type" value="Genomic_DNA"/>
</dbReference>
<dbReference type="InterPro" id="IPR018392">
    <property type="entry name" value="LysM"/>
</dbReference>
<comment type="caution">
    <text evidence="4">The sequence shown here is derived from an EMBL/GenBank/DDBJ whole genome shotgun (WGS) entry which is preliminary data.</text>
</comment>
<feature type="chain" id="PRO_5046068320" evidence="2">
    <location>
        <begin position="29"/>
        <end position="397"/>
    </location>
</feature>
<dbReference type="SUPFAM" id="SSF54106">
    <property type="entry name" value="LysM domain"/>
    <property type="match status" value="4"/>
</dbReference>
<dbReference type="PANTHER" id="PTHR33734">
    <property type="entry name" value="LYSM DOMAIN-CONTAINING GPI-ANCHORED PROTEIN 2"/>
    <property type="match status" value="1"/>
</dbReference>
<feature type="region of interest" description="Disordered" evidence="1">
    <location>
        <begin position="177"/>
        <end position="202"/>
    </location>
</feature>
<gene>
    <name evidence="4" type="ORF">AN963_10410</name>
</gene>
<dbReference type="Pfam" id="PF01476">
    <property type="entry name" value="LysM"/>
    <property type="match status" value="4"/>
</dbReference>
<feature type="domain" description="LysM" evidence="3">
    <location>
        <begin position="77"/>
        <end position="120"/>
    </location>
</feature>
<dbReference type="SMART" id="SM00257">
    <property type="entry name" value="LysM"/>
    <property type="match status" value="4"/>
</dbReference>
<feature type="domain" description="LysM" evidence="3">
    <location>
        <begin position="207"/>
        <end position="251"/>
    </location>
</feature>
<evidence type="ECO:0000256" key="1">
    <source>
        <dbReference type="SAM" id="MobiDB-lite"/>
    </source>
</evidence>